<dbReference type="Gene3D" id="3.40.630.10">
    <property type="entry name" value="Zn peptidases"/>
    <property type="match status" value="1"/>
</dbReference>
<dbReference type="Proteomes" id="UP000822688">
    <property type="component" value="Chromosome 5"/>
</dbReference>
<dbReference type="InterPro" id="IPR008969">
    <property type="entry name" value="CarboxyPept-like_regulatory"/>
</dbReference>
<evidence type="ECO:0000256" key="8">
    <source>
        <dbReference type="ARBA" id="ARBA00023180"/>
    </source>
</evidence>
<dbReference type="CDD" id="cd11308">
    <property type="entry name" value="Peptidase_M14NE-CP-C_like"/>
    <property type="match status" value="1"/>
</dbReference>
<dbReference type="PRINTS" id="PR00765">
    <property type="entry name" value="CRBOXYPTASEA"/>
</dbReference>
<name>A0A8T0HY20_CERPU</name>
<dbReference type="AlphaFoldDB" id="A0A8T0HY20"/>
<organism evidence="14 15">
    <name type="scientific">Ceratodon purpureus</name>
    <name type="common">Fire moss</name>
    <name type="synonym">Dicranum purpureum</name>
    <dbReference type="NCBI Taxonomy" id="3225"/>
    <lineage>
        <taxon>Eukaryota</taxon>
        <taxon>Viridiplantae</taxon>
        <taxon>Streptophyta</taxon>
        <taxon>Embryophyta</taxon>
        <taxon>Bryophyta</taxon>
        <taxon>Bryophytina</taxon>
        <taxon>Bryopsida</taxon>
        <taxon>Dicranidae</taxon>
        <taxon>Pseudoditrichales</taxon>
        <taxon>Ditrichaceae</taxon>
        <taxon>Ceratodon</taxon>
    </lineage>
</organism>
<evidence type="ECO:0000256" key="2">
    <source>
        <dbReference type="ARBA" id="ARBA00005988"/>
    </source>
</evidence>
<dbReference type="Gene3D" id="2.60.40.1120">
    <property type="entry name" value="Carboxypeptidase-like, regulatory domain"/>
    <property type="match status" value="1"/>
</dbReference>
<proteinExistence type="inferred from homology"/>
<protein>
    <recommendedName>
        <fullName evidence="13">Peptidase M14 domain-containing protein</fullName>
    </recommendedName>
</protein>
<dbReference type="InterPro" id="IPR057246">
    <property type="entry name" value="CARBOXYPEPT_ZN_1"/>
</dbReference>
<gene>
    <name evidence="14" type="ORF">KC19_5G051200</name>
</gene>
<feature type="domain" description="Peptidase M14" evidence="13">
    <location>
        <begin position="54"/>
        <end position="331"/>
    </location>
</feature>
<evidence type="ECO:0000256" key="11">
    <source>
        <dbReference type="SAM" id="Phobius"/>
    </source>
</evidence>
<evidence type="ECO:0000313" key="15">
    <source>
        <dbReference type="Proteomes" id="UP000822688"/>
    </source>
</evidence>
<evidence type="ECO:0000256" key="7">
    <source>
        <dbReference type="ARBA" id="ARBA00022833"/>
    </source>
</evidence>
<dbReference type="PANTHER" id="PTHR11532">
    <property type="entry name" value="PROTEASE M14 CARBOXYPEPTIDASE"/>
    <property type="match status" value="1"/>
</dbReference>
<accession>A0A8T0HY20</accession>
<evidence type="ECO:0000313" key="14">
    <source>
        <dbReference type="EMBL" id="KAG0576050.1"/>
    </source>
</evidence>
<dbReference type="GO" id="GO:0008270">
    <property type="term" value="F:zinc ion binding"/>
    <property type="evidence" value="ECO:0007669"/>
    <property type="project" value="InterPro"/>
</dbReference>
<dbReference type="GO" id="GO:0004181">
    <property type="term" value="F:metallocarboxypeptidase activity"/>
    <property type="evidence" value="ECO:0007669"/>
    <property type="project" value="InterPro"/>
</dbReference>
<keyword evidence="6" id="KW-0378">Hydrolase</keyword>
<comment type="cofactor">
    <cofactor evidence="1">
        <name>Zn(2+)</name>
        <dbReference type="ChEBI" id="CHEBI:29105"/>
    </cofactor>
</comment>
<evidence type="ECO:0000256" key="5">
    <source>
        <dbReference type="ARBA" id="ARBA00022723"/>
    </source>
</evidence>
<evidence type="ECO:0000256" key="6">
    <source>
        <dbReference type="ARBA" id="ARBA00022801"/>
    </source>
</evidence>
<dbReference type="SMART" id="SM00631">
    <property type="entry name" value="Zn_pept"/>
    <property type="match status" value="1"/>
</dbReference>
<evidence type="ECO:0000256" key="1">
    <source>
        <dbReference type="ARBA" id="ARBA00001947"/>
    </source>
</evidence>
<keyword evidence="7" id="KW-0862">Zinc</keyword>
<comment type="caution">
    <text evidence="14">The sequence shown here is derived from an EMBL/GenBank/DDBJ whole genome shotgun (WGS) entry which is preliminary data.</text>
</comment>
<dbReference type="EMBL" id="CM026425">
    <property type="protein sequence ID" value="KAG0576050.1"/>
    <property type="molecule type" value="Genomic_DNA"/>
</dbReference>
<keyword evidence="5" id="KW-0479">Metal-binding</keyword>
<dbReference type="PANTHER" id="PTHR11532:SF57">
    <property type="entry name" value="CARBOXYPEPTIDASE D, B"/>
    <property type="match status" value="1"/>
</dbReference>
<keyword evidence="11" id="KW-1133">Transmembrane helix</keyword>
<evidence type="ECO:0000256" key="12">
    <source>
        <dbReference type="SAM" id="SignalP"/>
    </source>
</evidence>
<evidence type="ECO:0000256" key="3">
    <source>
        <dbReference type="ARBA" id="ARBA00022645"/>
    </source>
</evidence>
<dbReference type="InterPro" id="IPR050753">
    <property type="entry name" value="Peptidase_M14_domain"/>
</dbReference>
<keyword evidence="11" id="KW-0812">Transmembrane</keyword>
<dbReference type="Pfam" id="PF00246">
    <property type="entry name" value="Peptidase_M14"/>
    <property type="match status" value="1"/>
</dbReference>
<keyword evidence="15" id="KW-1185">Reference proteome</keyword>
<evidence type="ECO:0000259" key="13">
    <source>
        <dbReference type="PROSITE" id="PS52035"/>
    </source>
</evidence>
<keyword evidence="11" id="KW-0472">Membrane</keyword>
<keyword evidence="4" id="KW-0645">Protease</keyword>
<feature type="transmembrane region" description="Helical" evidence="11">
    <location>
        <begin position="490"/>
        <end position="510"/>
    </location>
</feature>
<reference evidence="14" key="1">
    <citation type="submission" date="2020-06" db="EMBL/GenBank/DDBJ databases">
        <title>WGS assembly of Ceratodon purpureus strain R40.</title>
        <authorList>
            <person name="Carey S.B."/>
            <person name="Jenkins J."/>
            <person name="Shu S."/>
            <person name="Lovell J.T."/>
            <person name="Sreedasyam A."/>
            <person name="Maumus F."/>
            <person name="Tiley G.P."/>
            <person name="Fernandez-Pozo N."/>
            <person name="Barry K."/>
            <person name="Chen C."/>
            <person name="Wang M."/>
            <person name="Lipzen A."/>
            <person name="Daum C."/>
            <person name="Saski C.A."/>
            <person name="Payton A.C."/>
            <person name="Mcbreen J.C."/>
            <person name="Conrad R.E."/>
            <person name="Kollar L.M."/>
            <person name="Olsson S."/>
            <person name="Huttunen S."/>
            <person name="Landis J.B."/>
            <person name="Wickett N.J."/>
            <person name="Johnson M.G."/>
            <person name="Rensing S.A."/>
            <person name="Grimwood J."/>
            <person name="Schmutz J."/>
            <person name="Mcdaniel S.F."/>
        </authorList>
    </citation>
    <scope>NUCLEOTIDE SEQUENCE</scope>
    <source>
        <strain evidence="14">R40</strain>
    </source>
</reference>
<feature type="active site" description="Proton donor/acceptor" evidence="9">
    <location>
        <position position="301"/>
    </location>
</feature>
<dbReference type="PROSITE" id="PS00132">
    <property type="entry name" value="CARBOXYPEPT_ZN_1"/>
    <property type="match status" value="1"/>
</dbReference>
<dbReference type="GO" id="GO:0005615">
    <property type="term" value="C:extracellular space"/>
    <property type="evidence" value="ECO:0007669"/>
    <property type="project" value="TreeGrafter"/>
</dbReference>
<evidence type="ECO:0000256" key="9">
    <source>
        <dbReference type="PROSITE-ProRule" id="PRU01379"/>
    </source>
</evidence>
<evidence type="ECO:0000256" key="10">
    <source>
        <dbReference type="SAM" id="MobiDB-lite"/>
    </source>
</evidence>
<dbReference type="InterPro" id="IPR000834">
    <property type="entry name" value="Peptidase_M14"/>
</dbReference>
<feature type="signal peptide" evidence="12">
    <location>
        <begin position="1"/>
        <end position="36"/>
    </location>
</feature>
<keyword evidence="8" id="KW-0325">Glycoprotein</keyword>
<feature type="chain" id="PRO_5035806532" description="Peptidase M14 domain-containing protein" evidence="12">
    <location>
        <begin position="37"/>
        <end position="526"/>
    </location>
</feature>
<keyword evidence="3" id="KW-0121">Carboxypeptidase</keyword>
<dbReference type="SUPFAM" id="SSF53187">
    <property type="entry name" value="Zn-dependent exopeptidases"/>
    <property type="match status" value="1"/>
</dbReference>
<feature type="region of interest" description="Disordered" evidence="10">
    <location>
        <begin position="420"/>
        <end position="456"/>
    </location>
</feature>
<sequence length="526" mass="57915">MVALLRCGGFCGHRAMGAAVIFVSVVLLGLVSVCFASEDEVKDVTSADANVGAHYRDNLELEAALKNFTQRCRHISRLYTIGNSTLGVPLWALEISDKPGVFEPEPAFKYVGNMHGDEPLGRELVLLLADWLCDNYLKDPMASLIVDKIHLHLLPSMNPDGFAAQNGPTRNNAHDVDLNRDFPDQFFPQNNNEEKRQAETRAMMSWIRSTRFTASASFHEGALVANYPWDGNPDISQKYATSPDDSTFKYLAGVYANNHPVMSKSKEFVGGVTNGAAWYPLYGGMQDWNYLHGNCLDLTLEMNDQKWPHPTQIPRIWSEHRKSLLELVAATVKSGVHGRVMSSKKAQPLPASISVSGISHSMNASAEFGDYHRLLAPGQVYEVTASMAGYSSRSTFIFLPNHTAITLDFILDPLPAAAVEEEKKTPHTQAPGEKAETKTPVTKPGKTPPLTTEEMGSEEVIFRKPAKSLRNGLHSVDEEGGLGSSLPLRLIYLLPLVSVAAVLVCLFLASRGSYRYNTARQRLSRV</sequence>
<evidence type="ECO:0000256" key="4">
    <source>
        <dbReference type="ARBA" id="ARBA00022670"/>
    </source>
</evidence>
<feature type="compositionally biased region" description="Low complexity" evidence="10">
    <location>
        <begin position="438"/>
        <end position="454"/>
    </location>
</feature>
<dbReference type="PROSITE" id="PS52035">
    <property type="entry name" value="PEPTIDASE_M14"/>
    <property type="match status" value="1"/>
</dbReference>
<dbReference type="GO" id="GO:0016485">
    <property type="term" value="P:protein processing"/>
    <property type="evidence" value="ECO:0007669"/>
    <property type="project" value="TreeGrafter"/>
</dbReference>
<dbReference type="FunFam" id="3.40.630.10:FF:000020">
    <property type="entry name" value="Carboxypeptidase D"/>
    <property type="match status" value="1"/>
</dbReference>
<dbReference type="SUPFAM" id="SSF49464">
    <property type="entry name" value="Carboxypeptidase regulatory domain-like"/>
    <property type="match status" value="1"/>
</dbReference>
<dbReference type="GO" id="GO:0006518">
    <property type="term" value="P:peptide metabolic process"/>
    <property type="evidence" value="ECO:0007669"/>
    <property type="project" value="TreeGrafter"/>
</dbReference>
<dbReference type="CDD" id="cd18172">
    <property type="entry name" value="M14_CP_plant"/>
    <property type="match status" value="1"/>
</dbReference>
<comment type="similarity">
    <text evidence="2 9">Belongs to the peptidase M14 family.</text>
</comment>
<keyword evidence="12" id="KW-0732">Signal</keyword>